<dbReference type="AlphaFoldDB" id="Q4FKN5"/>
<comment type="subcellular location">
    <subcellularLocation>
        <location evidence="2">Cell membrane</location>
        <topology evidence="2">Lipid-anchor</topology>
        <topology evidence="2">GPI-anchor</topology>
    </subcellularLocation>
</comment>
<keyword evidence="5 10" id="KW-0732">Signal</keyword>
<keyword evidence="7" id="KW-0325">Glycoprotein</keyword>
<feature type="compositionally biased region" description="Polar residues" evidence="9">
    <location>
        <begin position="468"/>
        <end position="481"/>
    </location>
</feature>
<sequence>MRSSSSFNRLIHKNKPRSVTDMLVALLILVKLIHPASAAASDVAAGSNKREHAVVCNLMQLATGDPFVSGCPDDISDEVLALNVMNMSVAEESWKSKFIGESDAALQWSQELVTAKGYPETWANHWPVWTEAAKRVRSDEQTRHDLKEAQYSMLSPGERKAAQQELRAILNATASLIQATNSLKAEISNGDKAKVKEFLNEAAYGAKTGKGDYAQAGTRGAGVNDKTTCDDGGKVADQQTLAQVLICLCATDSGGAASNVCTAVQELTADWTTNAVDMATNGLKNILASCRLSETKQTRPEAIYAALSIVEALIQVKAGDGYLGHTKTGQCTGSQSQGMCVKYASYVTGDKATFSQIEWVAKLLAAADAMHRRHAACIEYRNIKHSLTVATAQVWHIPASIKLRQVSGKKAAAYEPTDSKKSEANKQQENVECKAIKQAAKCREKQPTCEWKGKNDNDGEHCKLNETNVSKQESQAATDGETSGADPNCGQYTDPDKCSKAPGKPKEGKKSVCGWIEGKCQDSSFLVNKQFALSVATAIVGFVEFYKIKNFGQFY</sequence>
<keyword evidence="4" id="KW-0336">GPI-anchor</keyword>
<dbReference type="VEuPathDB" id="TriTrypDB:Tb10.v4.0056"/>
<feature type="chain" id="PRO_5004238615" evidence="10">
    <location>
        <begin position="39"/>
        <end position="555"/>
    </location>
</feature>
<feature type="signal peptide" evidence="10">
    <location>
        <begin position="1"/>
        <end position="38"/>
    </location>
</feature>
<keyword evidence="8" id="KW-0449">Lipoprotein</keyword>
<feature type="domain" description="Trypanosome variant surface glycoprotein B-type N-terminal" evidence="12">
    <location>
        <begin position="36"/>
        <end position="388"/>
    </location>
</feature>
<keyword evidence="6" id="KW-0472">Membrane</keyword>
<comment type="function">
    <text evidence="1">VSG forms a coat on the surface of the parasite. The trypanosome evades the immune response of the host by expressing a series of antigenically distinct VSGs from an estimated 1000 VSG genes.</text>
</comment>
<evidence type="ECO:0000256" key="10">
    <source>
        <dbReference type="SAM" id="SignalP"/>
    </source>
</evidence>
<proteinExistence type="predicted"/>
<evidence type="ECO:0000256" key="8">
    <source>
        <dbReference type="ARBA" id="ARBA00023288"/>
    </source>
</evidence>
<evidence type="ECO:0000256" key="4">
    <source>
        <dbReference type="ARBA" id="ARBA00022622"/>
    </source>
</evidence>
<gene>
    <name evidence="13" type="ORF">Tb10.v4.0056</name>
</gene>
<dbReference type="InterPro" id="IPR025932">
    <property type="entry name" value="Trypano_VSG_B_N_dom"/>
</dbReference>
<feature type="domain" description="Trypanosome variant surface glycoprotein C-terminal" evidence="11">
    <location>
        <begin position="433"/>
        <end position="542"/>
    </location>
</feature>
<organism evidence="13">
    <name type="scientific">Trypanosoma brucei brucei (strain 927/4 GUTat10.1)</name>
    <dbReference type="NCBI Taxonomy" id="185431"/>
    <lineage>
        <taxon>Eukaryota</taxon>
        <taxon>Discoba</taxon>
        <taxon>Euglenozoa</taxon>
        <taxon>Kinetoplastea</taxon>
        <taxon>Metakinetoplastina</taxon>
        <taxon>Trypanosomatida</taxon>
        <taxon>Trypanosomatidae</taxon>
        <taxon>Trypanosoma</taxon>
    </lineage>
</organism>
<evidence type="ECO:0000256" key="5">
    <source>
        <dbReference type="ARBA" id="ARBA00022729"/>
    </source>
</evidence>
<evidence type="ECO:0000256" key="9">
    <source>
        <dbReference type="SAM" id="MobiDB-lite"/>
    </source>
</evidence>
<evidence type="ECO:0000256" key="6">
    <source>
        <dbReference type="ARBA" id="ARBA00023136"/>
    </source>
</evidence>
<keyword evidence="3" id="KW-1003">Cell membrane</keyword>
<evidence type="ECO:0000313" key="13">
    <source>
        <dbReference type="EMBL" id="CAJ16767.1"/>
    </source>
</evidence>
<feature type="region of interest" description="Disordered" evidence="9">
    <location>
        <begin position="468"/>
        <end position="508"/>
    </location>
</feature>
<evidence type="ECO:0000259" key="11">
    <source>
        <dbReference type="Pfam" id="PF10659"/>
    </source>
</evidence>
<feature type="compositionally biased region" description="Basic and acidic residues" evidence="9">
    <location>
        <begin position="494"/>
        <end position="508"/>
    </location>
</feature>
<accession>Q4FKN5</accession>
<dbReference type="Pfam" id="PF13206">
    <property type="entry name" value="VSG_B"/>
    <property type="match status" value="1"/>
</dbReference>
<evidence type="ECO:0000256" key="1">
    <source>
        <dbReference type="ARBA" id="ARBA00002523"/>
    </source>
</evidence>
<evidence type="ECO:0000256" key="3">
    <source>
        <dbReference type="ARBA" id="ARBA00022475"/>
    </source>
</evidence>
<dbReference type="GO" id="GO:0005886">
    <property type="term" value="C:plasma membrane"/>
    <property type="evidence" value="ECO:0007669"/>
    <property type="project" value="UniProtKB-SubCell"/>
</dbReference>
<protein>
    <submittedName>
        <fullName evidence="13">Variant surface glycoprotein (VSG), putative</fullName>
    </submittedName>
</protein>
<evidence type="ECO:0000256" key="2">
    <source>
        <dbReference type="ARBA" id="ARBA00004609"/>
    </source>
</evidence>
<name>Q4FKN5_TRYB2</name>
<dbReference type="Pfam" id="PF10659">
    <property type="entry name" value="Trypan_glycop_C"/>
    <property type="match status" value="1"/>
</dbReference>
<reference evidence="13" key="1">
    <citation type="submission" date="2005-06" db="EMBL/GenBank/DDBJ databases">
        <authorList>
            <person name="Lennard N."/>
            <person name="Barron A."/>
            <person name="Clark L."/>
            <person name="Corton C."/>
            <person name="Harris B."/>
            <person name="Line A."/>
            <person name="Berriman M."/>
            <person name="Hertz-Fowler C."/>
            <person name="Renauld H."/>
            <person name="Bohme U."/>
            <person name="Arrowsmith C."/>
            <person name="Cronin C."/>
            <person name="Davies R."/>
            <person name="Doggett J."/>
            <person name="Fraser A."/>
            <person name="Johnson D."/>
            <person name="Larke N."/>
            <person name="Leech V."/>
            <person name="Lord A."/>
            <person name="MacLeod A."/>
            <person name="Norbertczak H."/>
            <person name="Ormand D."/>
            <person name="Quail M."/>
            <person name="Rabbinowitsch E."/>
            <person name="Rajandream M."/>
            <person name="Reitter C."/>
            <person name="Sharp S."/>
            <person name="Woodward J."/>
            <person name="Hall N."/>
            <person name="Melville S.and.Barrell.B."/>
        </authorList>
    </citation>
    <scope>NUCLEOTIDE SEQUENCE</scope>
    <source>
        <strain evidence="13">927/4 GUTat10.1</strain>
    </source>
</reference>
<dbReference type="InterPro" id="IPR019609">
    <property type="entry name" value="Variant_surf_glycoprt_trypan_C"/>
</dbReference>
<dbReference type="EMBL" id="CT009752">
    <property type="protein sequence ID" value="CAJ16767.1"/>
    <property type="molecule type" value="Genomic_DNA"/>
</dbReference>
<evidence type="ECO:0000259" key="12">
    <source>
        <dbReference type="Pfam" id="PF13206"/>
    </source>
</evidence>
<dbReference type="GO" id="GO:0098552">
    <property type="term" value="C:side of membrane"/>
    <property type="evidence" value="ECO:0007669"/>
    <property type="project" value="UniProtKB-KW"/>
</dbReference>
<evidence type="ECO:0000256" key="7">
    <source>
        <dbReference type="ARBA" id="ARBA00023180"/>
    </source>
</evidence>